<dbReference type="InterPro" id="IPR038299">
    <property type="entry name" value="DAO_C_sf"/>
</dbReference>
<evidence type="ECO:0000313" key="9">
    <source>
        <dbReference type="EMBL" id="TPN87008.1"/>
    </source>
</evidence>
<dbReference type="InterPro" id="IPR000447">
    <property type="entry name" value="G3P_DH_FAD-dep"/>
</dbReference>
<evidence type="ECO:0000256" key="3">
    <source>
        <dbReference type="ARBA" id="ARBA00022630"/>
    </source>
</evidence>
<dbReference type="GO" id="GO:0006071">
    <property type="term" value="P:glycerol metabolic process"/>
    <property type="evidence" value="ECO:0007669"/>
    <property type="project" value="UniProtKB-KW"/>
</dbReference>
<keyword evidence="4" id="KW-0319">Glycerol metabolism</keyword>
<evidence type="ECO:0000256" key="4">
    <source>
        <dbReference type="ARBA" id="ARBA00022798"/>
    </source>
</evidence>
<evidence type="ECO:0000259" key="8">
    <source>
        <dbReference type="Pfam" id="PF16901"/>
    </source>
</evidence>
<dbReference type="InterPro" id="IPR031656">
    <property type="entry name" value="DAO_C"/>
</dbReference>
<keyword evidence="3" id="KW-0285">Flavoprotein</keyword>
<organism evidence="9 10">
    <name type="scientific">Aquimarina algicola</name>
    <dbReference type="NCBI Taxonomy" id="2589995"/>
    <lineage>
        <taxon>Bacteria</taxon>
        <taxon>Pseudomonadati</taxon>
        <taxon>Bacteroidota</taxon>
        <taxon>Flavobacteriia</taxon>
        <taxon>Flavobacteriales</taxon>
        <taxon>Flavobacteriaceae</taxon>
        <taxon>Aquimarina</taxon>
    </lineage>
</organism>
<feature type="domain" description="FAD dependent oxidoreductase" evidence="7">
    <location>
        <begin position="22"/>
        <end position="345"/>
    </location>
</feature>
<evidence type="ECO:0000256" key="5">
    <source>
        <dbReference type="ARBA" id="ARBA00022827"/>
    </source>
</evidence>
<proteinExistence type="inferred from homology"/>
<dbReference type="Gene3D" id="3.50.50.60">
    <property type="entry name" value="FAD/NAD(P)-binding domain"/>
    <property type="match status" value="1"/>
</dbReference>
<dbReference type="Gene3D" id="1.10.8.870">
    <property type="entry name" value="Alpha-glycerophosphate oxidase, cap domain"/>
    <property type="match status" value="1"/>
</dbReference>
<comment type="similarity">
    <text evidence="2">Belongs to the FAD-dependent glycerol-3-phosphate dehydrogenase family.</text>
</comment>
<dbReference type="AlphaFoldDB" id="A0A504JGV8"/>
<protein>
    <submittedName>
        <fullName evidence="9">Glycerol-3-phosphate dehydrogenase/oxidase</fullName>
    </submittedName>
</protein>
<dbReference type="SUPFAM" id="SSF51905">
    <property type="entry name" value="FAD/NAD(P)-binding domain"/>
    <property type="match status" value="1"/>
</dbReference>
<sequence length="541" mass="60351">MNTVKFNRETISKELETTLDWDVIVIGGGATGLGIALDSVTRGYKTLLLEQSDFAKGTSSRSTKLVHGGVRYLAQGQIDLVKEALRERGLLLKNAPHLAKNQSFIIPNYSWWNGFFYTIGLTVYDFLSGKLSLGKSKFISRTKTLKRIETIRDTRLKGGVVYQDGQFDDARLAINVAQTCIEKGATLLNYFKVRELLKNEKGTISGVVVTDIETKKSYDIKGKVVINATGVFADDILKMDKSESKNMIRPSQGVHLVLDNTFLPGDDAIMIPKTDDGRVLFLVPWHGKVVVGTTDTLLKEHSLEPQALEEEVDFILSTANSYLTKKVTRKDVLSVFAGLRPLAAPKEASEKTKEISRSHKIITSDSGLISVIGGKWTTFRKMAEDTLDNAIKEKMLPEKKCVTYDLKIHGAQETHDRSNHLYVYGSDQEGIAKLIQEIPELGEKIHPNSVFLKAEVIWAVRYEMARTVEDVLARRARILFLDASTAIESAPVVAQLLAQELDKEQDWVVAQIQQFTKTAENYVLDKTNMPKNVKSKTVKVA</sequence>
<feature type="domain" description="Alpha-glycerophosphate oxidase C-terminal" evidence="8">
    <location>
        <begin position="401"/>
        <end position="504"/>
    </location>
</feature>
<dbReference type="OrthoDB" id="9766796at2"/>
<dbReference type="Pfam" id="PF16901">
    <property type="entry name" value="DAO_C"/>
    <property type="match status" value="1"/>
</dbReference>
<evidence type="ECO:0000259" key="7">
    <source>
        <dbReference type="Pfam" id="PF01266"/>
    </source>
</evidence>
<dbReference type="Gene3D" id="3.30.9.10">
    <property type="entry name" value="D-Amino Acid Oxidase, subunit A, domain 2"/>
    <property type="match status" value="1"/>
</dbReference>
<dbReference type="Proteomes" id="UP000315540">
    <property type="component" value="Unassembled WGS sequence"/>
</dbReference>
<dbReference type="PANTHER" id="PTHR11985:SF35">
    <property type="entry name" value="ANAEROBIC GLYCEROL-3-PHOSPHATE DEHYDROGENASE SUBUNIT A"/>
    <property type="match status" value="1"/>
</dbReference>
<keyword evidence="6" id="KW-0560">Oxidoreductase</keyword>
<dbReference type="InterPro" id="IPR036188">
    <property type="entry name" value="FAD/NAD-bd_sf"/>
</dbReference>
<dbReference type="PRINTS" id="PR01001">
    <property type="entry name" value="FADG3PDH"/>
</dbReference>
<name>A0A504JGV8_9FLAO</name>
<dbReference type="PANTHER" id="PTHR11985">
    <property type="entry name" value="GLYCEROL-3-PHOSPHATE DEHYDROGENASE"/>
    <property type="match status" value="1"/>
</dbReference>
<evidence type="ECO:0000313" key="10">
    <source>
        <dbReference type="Proteomes" id="UP000315540"/>
    </source>
</evidence>
<dbReference type="RefSeq" id="WP_140590970.1">
    <property type="nucleotide sequence ID" value="NZ_VFWZ01000002.1"/>
</dbReference>
<dbReference type="Pfam" id="PF01266">
    <property type="entry name" value="DAO"/>
    <property type="match status" value="1"/>
</dbReference>
<accession>A0A504JGV8</accession>
<dbReference type="EMBL" id="VFWZ01000002">
    <property type="protein sequence ID" value="TPN87008.1"/>
    <property type="molecule type" value="Genomic_DNA"/>
</dbReference>
<evidence type="ECO:0000256" key="1">
    <source>
        <dbReference type="ARBA" id="ARBA00001974"/>
    </source>
</evidence>
<reference evidence="9 10" key="1">
    <citation type="submission" date="2019-06" db="EMBL/GenBank/DDBJ databases">
        <authorList>
            <person name="Meng X."/>
        </authorList>
    </citation>
    <scope>NUCLEOTIDE SEQUENCE [LARGE SCALE GENOMIC DNA]</scope>
    <source>
        <strain evidence="9 10">M625</strain>
    </source>
</reference>
<dbReference type="InterPro" id="IPR006076">
    <property type="entry name" value="FAD-dep_OxRdtase"/>
</dbReference>
<evidence type="ECO:0000256" key="2">
    <source>
        <dbReference type="ARBA" id="ARBA00007330"/>
    </source>
</evidence>
<keyword evidence="10" id="KW-1185">Reference proteome</keyword>
<comment type="caution">
    <text evidence="9">The sequence shown here is derived from an EMBL/GenBank/DDBJ whole genome shotgun (WGS) entry which is preliminary data.</text>
</comment>
<gene>
    <name evidence="9" type="ORF">FHK87_05295</name>
</gene>
<evidence type="ECO:0000256" key="6">
    <source>
        <dbReference type="ARBA" id="ARBA00023002"/>
    </source>
</evidence>
<keyword evidence="5" id="KW-0274">FAD</keyword>
<dbReference type="SUPFAM" id="SSF54373">
    <property type="entry name" value="FAD-linked reductases, C-terminal domain"/>
    <property type="match status" value="1"/>
</dbReference>
<comment type="cofactor">
    <cofactor evidence="1">
        <name>FAD</name>
        <dbReference type="ChEBI" id="CHEBI:57692"/>
    </cofactor>
</comment>
<dbReference type="GO" id="GO:0004368">
    <property type="term" value="F:glycerol-3-phosphate dehydrogenase (quinone) activity"/>
    <property type="evidence" value="ECO:0007669"/>
    <property type="project" value="InterPro"/>
</dbReference>
<dbReference type="GO" id="GO:0046168">
    <property type="term" value="P:glycerol-3-phosphate catabolic process"/>
    <property type="evidence" value="ECO:0007669"/>
    <property type="project" value="TreeGrafter"/>
</dbReference>